<protein>
    <submittedName>
        <fullName evidence="1">Uncharacterized protein</fullName>
    </submittedName>
</protein>
<dbReference type="EMBL" id="GBRH01187492">
    <property type="protein sequence ID" value="JAE10404.1"/>
    <property type="molecule type" value="Transcribed_RNA"/>
</dbReference>
<evidence type="ECO:0000313" key="1">
    <source>
        <dbReference type="EMBL" id="JAE10404.1"/>
    </source>
</evidence>
<name>A0A0A9FGP3_ARUDO</name>
<reference evidence="1" key="1">
    <citation type="submission" date="2014-09" db="EMBL/GenBank/DDBJ databases">
        <authorList>
            <person name="Magalhaes I.L.F."/>
            <person name="Oliveira U."/>
            <person name="Santos F.R."/>
            <person name="Vidigal T.H.D.A."/>
            <person name="Brescovit A.D."/>
            <person name="Santos A.J."/>
        </authorList>
    </citation>
    <scope>NUCLEOTIDE SEQUENCE</scope>
    <source>
        <tissue evidence="1">Shoot tissue taken approximately 20 cm above the soil surface</tissue>
    </source>
</reference>
<reference evidence="1" key="2">
    <citation type="journal article" date="2015" name="Data Brief">
        <title>Shoot transcriptome of the giant reed, Arundo donax.</title>
        <authorList>
            <person name="Barrero R.A."/>
            <person name="Guerrero F.D."/>
            <person name="Moolhuijzen P."/>
            <person name="Goolsby J.A."/>
            <person name="Tidwell J."/>
            <person name="Bellgard S.E."/>
            <person name="Bellgard M.I."/>
        </authorList>
    </citation>
    <scope>NUCLEOTIDE SEQUENCE</scope>
    <source>
        <tissue evidence="1">Shoot tissue taken approximately 20 cm above the soil surface</tissue>
    </source>
</reference>
<proteinExistence type="predicted"/>
<accession>A0A0A9FGP3</accession>
<organism evidence="1">
    <name type="scientific">Arundo donax</name>
    <name type="common">Giant reed</name>
    <name type="synonym">Donax arundinaceus</name>
    <dbReference type="NCBI Taxonomy" id="35708"/>
    <lineage>
        <taxon>Eukaryota</taxon>
        <taxon>Viridiplantae</taxon>
        <taxon>Streptophyta</taxon>
        <taxon>Embryophyta</taxon>
        <taxon>Tracheophyta</taxon>
        <taxon>Spermatophyta</taxon>
        <taxon>Magnoliopsida</taxon>
        <taxon>Liliopsida</taxon>
        <taxon>Poales</taxon>
        <taxon>Poaceae</taxon>
        <taxon>PACMAD clade</taxon>
        <taxon>Arundinoideae</taxon>
        <taxon>Arundineae</taxon>
        <taxon>Arundo</taxon>
    </lineage>
</organism>
<dbReference type="AlphaFoldDB" id="A0A0A9FGP3"/>
<sequence>MYVLTRKPYSTTDLEIEHTHAKGVDTNCSSSGHNSTMLHALSSPTPSLCGFRPIK</sequence>